<gene>
    <name evidence="1" type="ORF">CCR75_006809</name>
</gene>
<dbReference type="KEGG" id="blac:94350547"/>
<dbReference type="PANTHER" id="PTHR36300">
    <property type="entry name" value="RAW, ISOFORM A"/>
    <property type="match status" value="1"/>
</dbReference>
<accession>A0A976FKL0</accession>
<sequence length="232" mass="26399">MTQLATTFQRPAHAFGLAQHRSYNFPNLMFTGNNEAPKRAPDSVASSRRLGKGADFCNGHRAIIERAIDRHCNLSRWLMQSFIMETRCCHAHARRCKRVVLYTAQIVLVVIDGLTRFIVCINEAVEYNCRGRKIMLVIDETSEGTEIAGLRLSPTESADLNSARQCLRELAIKQYLGVFPDVAIAIKECIMRLKQTSTTPPQLEAPYLRNRKQLVWQASHDLEFVFFEVTKV</sequence>
<dbReference type="EMBL" id="SHOA02000016">
    <property type="protein sequence ID" value="TDH68590.1"/>
    <property type="molecule type" value="Genomic_DNA"/>
</dbReference>
<keyword evidence="2" id="KW-1185">Reference proteome</keyword>
<dbReference type="GeneID" id="94350547"/>
<evidence type="ECO:0000313" key="1">
    <source>
        <dbReference type="EMBL" id="TDH68590.1"/>
    </source>
</evidence>
<dbReference type="GO" id="GO:0005886">
    <property type="term" value="C:plasma membrane"/>
    <property type="evidence" value="ECO:0007669"/>
    <property type="project" value="TreeGrafter"/>
</dbReference>
<dbReference type="Proteomes" id="UP000294530">
    <property type="component" value="Unassembled WGS sequence"/>
</dbReference>
<organism evidence="1 2">
    <name type="scientific">Bremia lactucae</name>
    <name type="common">Lettuce downy mildew</name>
    <dbReference type="NCBI Taxonomy" id="4779"/>
    <lineage>
        <taxon>Eukaryota</taxon>
        <taxon>Sar</taxon>
        <taxon>Stramenopiles</taxon>
        <taxon>Oomycota</taxon>
        <taxon>Peronosporomycetes</taxon>
        <taxon>Peronosporales</taxon>
        <taxon>Peronosporaceae</taxon>
        <taxon>Bremia</taxon>
    </lineage>
</organism>
<proteinExistence type="predicted"/>
<protein>
    <submittedName>
        <fullName evidence="1">Uncharacterized protein</fullName>
    </submittedName>
</protein>
<dbReference type="PANTHER" id="PTHR36300:SF1">
    <property type="entry name" value="RAW, ISOFORM A"/>
    <property type="match status" value="1"/>
</dbReference>
<dbReference type="AlphaFoldDB" id="A0A976FKL0"/>
<evidence type="ECO:0000313" key="2">
    <source>
        <dbReference type="Proteomes" id="UP000294530"/>
    </source>
</evidence>
<reference evidence="1 2" key="1">
    <citation type="journal article" date="2021" name="Genome Biol.">
        <title>AFLAP: assembly-free linkage analysis pipeline using k-mers from genome sequencing data.</title>
        <authorList>
            <person name="Fletcher K."/>
            <person name="Zhang L."/>
            <person name="Gil J."/>
            <person name="Han R."/>
            <person name="Cavanaugh K."/>
            <person name="Michelmore R."/>
        </authorList>
    </citation>
    <scope>NUCLEOTIDE SEQUENCE [LARGE SCALE GENOMIC DNA]</scope>
    <source>
        <strain evidence="1 2">SF5</strain>
    </source>
</reference>
<comment type="caution">
    <text evidence="1">The sequence shown here is derived from an EMBL/GenBank/DDBJ whole genome shotgun (WGS) entry which is preliminary data.</text>
</comment>
<name>A0A976FKL0_BRELC</name>
<dbReference type="RefSeq" id="XP_067818089.1">
    <property type="nucleotide sequence ID" value="XM_067964876.1"/>
</dbReference>
<dbReference type="OrthoDB" id="6493944at2759"/>